<organism evidence="4 5">
    <name type="scientific">candidate division LCP-89 bacterium B3_LCP</name>
    <dbReference type="NCBI Taxonomy" id="2012998"/>
    <lineage>
        <taxon>Bacteria</taxon>
        <taxon>Pseudomonadati</taxon>
        <taxon>Bacteria division LCP-89</taxon>
    </lineage>
</organism>
<comment type="caution">
    <text evidence="4">The sequence shown here is derived from an EMBL/GenBank/DDBJ whole genome shotgun (WGS) entry which is preliminary data.</text>
</comment>
<feature type="region of interest" description="Disordered" evidence="1">
    <location>
        <begin position="1"/>
        <end position="22"/>
    </location>
</feature>
<evidence type="ECO:0000256" key="1">
    <source>
        <dbReference type="SAM" id="MobiDB-lite"/>
    </source>
</evidence>
<feature type="domain" description="CAAX prenyl protease 2/Lysostaphin resistance protein A-like" evidence="3">
    <location>
        <begin position="139"/>
        <end position="225"/>
    </location>
</feature>
<feature type="transmembrane region" description="Helical" evidence="2">
    <location>
        <begin position="84"/>
        <end position="105"/>
    </location>
</feature>
<proteinExistence type="predicted"/>
<gene>
    <name evidence="4" type="ORF">CEE37_03880</name>
</gene>
<dbReference type="Pfam" id="PF02517">
    <property type="entry name" value="Rce1-like"/>
    <property type="match status" value="1"/>
</dbReference>
<feature type="transmembrane region" description="Helical" evidence="2">
    <location>
        <begin position="53"/>
        <end position="72"/>
    </location>
</feature>
<feature type="transmembrane region" description="Helical" evidence="2">
    <location>
        <begin position="190"/>
        <end position="207"/>
    </location>
</feature>
<feature type="transmembrane region" description="Helical" evidence="2">
    <location>
        <begin position="164"/>
        <end position="184"/>
    </location>
</feature>
<evidence type="ECO:0000313" key="5">
    <source>
        <dbReference type="Proteomes" id="UP000319619"/>
    </source>
</evidence>
<evidence type="ECO:0000259" key="3">
    <source>
        <dbReference type="Pfam" id="PF02517"/>
    </source>
</evidence>
<feature type="transmembrane region" description="Helical" evidence="2">
    <location>
        <begin position="28"/>
        <end position="47"/>
    </location>
</feature>
<dbReference type="InterPro" id="IPR003675">
    <property type="entry name" value="Rce1/LyrA-like_dom"/>
</dbReference>
<dbReference type="PANTHER" id="PTHR43592:SF15">
    <property type="entry name" value="CAAX AMINO TERMINAL PROTEASE FAMILY PROTEIN"/>
    <property type="match status" value="1"/>
</dbReference>
<dbReference type="GO" id="GO:0004175">
    <property type="term" value="F:endopeptidase activity"/>
    <property type="evidence" value="ECO:0007669"/>
    <property type="project" value="UniProtKB-ARBA"/>
</dbReference>
<keyword evidence="2" id="KW-1133">Transmembrane helix</keyword>
<keyword evidence="2" id="KW-0472">Membrane</keyword>
<accession>A0A532V3C2</accession>
<dbReference type="EMBL" id="NJBN01000002">
    <property type="protein sequence ID" value="TKJ41716.1"/>
    <property type="molecule type" value="Genomic_DNA"/>
</dbReference>
<name>A0A532V3C2_UNCL8</name>
<dbReference type="PANTHER" id="PTHR43592">
    <property type="entry name" value="CAAX AMINO TERMINAL PROTEASE"/>
    <property type="match status" value="1"/>
</dbReference>
<sequence length="286" mass="31910">MDNFLEPTQPNQNGEDKPRRYYPPPNEAFLVLAATLVMTMIFGAILVTNSGRVGLFMTELLFIFPPIIYLQVKKYDLKRCLRLNKVPLPQLFTSLIIGVALVVFLDEVDRIMNLIFPMPAEVQQALMDFVTLDSWSDYLIVGGGTVFIAAICEESLFRGFMQVSMEAFGSVTKAVLFGALLFALAHFNPWWMLQIVLLGVILGYISWRTNSIFPCMLIHAVHNAIALSVSGSLEGEGWEWYSSGTHVSPEILIFAGALLFLGFKLLIRQTEHTFPSGSDSDETTTA</sequence>
<feature type="compositionally biased region" description="Polar residues" evidence="1">
    <location>
        <begin position="1"/>
        <end position="13"/>
    </location>
</feature>
<evidence type="ECO:0000313" key="4">
    <source>
        <dbReference type="EMBL" id="TKJ41716.1"/>
    </source>
</evidence>
<dbReference type="AlphaFoldDB" id="A0A532V3C2"/>
<reference evidence="4 5" key="1">
    <citation type="submission" date="2017-06" db="EMBL/GenBank/DDBJ databases">
        <title>Novel microbial phyla capable of carbon fixation and sulfur reduction in deep-sea sediments.</title>
        <authorList>
            <person name="Huang J."/>
            <person name="Baker B."/>
            <person name="Wang Y."/>
        </authorList>
    </citation>
    <scope>NUCLEOTIDE SEQUENCE [LARGE SCALE GENOMIC DNA]</scope>
    <source>
        <strain evidence="4">B3_LCP</strain>
    </source>
</reference>
<evidence type="ECO:0000256" key="2">
    <source>
        <dbReference type="SAM" id="Phobius"/>
    </source>
</evidence>
<dbReference type="Proteomes" id="UP000319619">
    <property type="component" value="Unassembled WGS sequence"/>
</dbReference>
<keyword evidence="2" id="KW-0812">Transmembrane</keyword>
<dbReference type="GO" id="GO:0080120">
    <property type="term" value="P:CAAX-box protein maturation"/>
    <property type="evidence" value="ECO:0007669"/>
    <property type="project" value="UniProtKB-ARBA"/>
</dbReference>
<feature type="transmembrane region" description="Helical" evidence="2">
    <location>
        <begin position="135"/>
        <end position="152"/>
    </location>
</feature>
<protein>
    <recommendedName>
        <fullName evidence="3">CAAX prenyl protease 2/Lysostaphin resistance protein A-like domain-containing protein</fullName>
    </recommendedName>
</protein>